<dbReference type="Proteomes" id="UP000055060">
    <property type="component" value="Unassembled WGS sequence"/>
</dbReference>
<evidence type="ECO:0000313" key="2">
    <source>
        <dbReference type="EMBL" id="GAP13498.1"/>
    </source>
</evidence>
<proteinExistence type="predicted"/>
<name>A0A0S7BIP1_9CHLR</name>
<evidence type="ECO:0000313" key="3">
    <source>
        <dbReference type="Proteomes" id="UP000055060"/>
    </source>
</evidence>
<dbReference type="InterPro" id="IPR014710">
    <property type="entry name" value="RmlC-like_jellyroll"/>
</dbReference>
<dbReference type="PANTHER" id="PTHR33387:SF3">
    <property type="entry name" value="DUF985 DOMAIN-CONTAINING PROTEIN"/>
    <property type="match status" value="1"/>
</dbReference>
<dbReference type="SUPFAM" id="SSF51182">
    <property type="entry name" value="RmlC-like cupins"/>
    <property type="match status" value="1"/>
</dbReference>
<dbReference type="CDD" id="cd06121">
    <property type="entry name" value="cupin_YML079wp"/>
    <property type="match status" value="1"/>
</dbReference>
<dbReference type="InterPro" id="IPR009327">
    <property type="entry name" value="Cupin_DUF985"/>
</dbReference>
<dbReference type="InterPro" id="IPR039935">
    <property type="entry name" value="YML079W-like"/>
</dbReference>
<dbReference type="Gene3D" id="2.60.120.10">
    <property type="entry name" value="Jelly Rolls"/>
    <property type="match status" value="1"/>
</dbReference>
<dbReference type="Pfam" id="PF06172">
    <property type="entry name" value="Cupin_5"/>
    <property type="match status" value="1"/>
</dbReference>
<dbReference type="STRING" id="360412.LARV_01252"/>
<feature type="domain" description="DUF985" evidence="1">
    <location>
        <begin position="8"/>
        <end position="149"/>
    </location>
</feature>
<keyword evidence="3" id="KW-1185">Reference proteome</keyword>
<accession>A0A0S7BIP1</accession>
<reference evidence="2" key="1">
    <citation type="submission" date="2015-07" db="EMBL/GenBank/DDBJ databases">
        <title>Draft Genome Sequences of Anaerolinea thermolimosa IMO-1, Bellilinea caldifistulae GOMI-1, Leptolinea tardivitalis YMTK-2, Levilinea saccharolytica KIBI-1,Longilinea arvoryzae KOME-1, Previously Described as Members of the Anaerolineaceae (Chloroflexi).</title>
        <authorList>
            <person name="Sekiguchi Y."/>
            <person name="Ohashi A."/>
            <person name="Matsuura N."/>
            <person name="Tourlousse M.D."/>
        </authorList>
    </citation>
    <scope>NUCLEOTIDE SEQUENCE [LARGE SCALE GENOMIC DNA]</scope>
    <source>
        <strain evidence="2">KOME-1</strain>
    </source>
</reference>
<organism evidence="2">
    <name type="scientific">Longilinea arvoryzae</name>
    <dbReference type="NCBI Taxonomy" id="360412"/>
    <lineage>
        <taxon>Bacteria</taxon>
        <taxon>Bacillati</taxon>
        <taxon>Chloroflexota</taxon>
        <taxon>Anaerolineae</taxon>
        <taxon>Anaerolineales</taxon>
        <taxon>Anaerolineaceae</taxon>
        <taxon>Longilinea</taxon>
    </lineage>
</organism>
<protein>
    <submittedName>
        <fullName evidence="2">Uncharacterized conserved protein</fullName>
    </submittedName>
</protein>
<gene>
    <name evidence="2" type="ORF">LARV_01252</name>
</gene>
<sequence length="175" mass="19158">MSKAVVEALIERYNLKPLAFEGGLFVQTYRSEGTYAGDQLPARYAGLEHAFGSAILMLFTDDPDSFSALHRLKTDEIYHFYLGDPIELTLLHPDGSFQTVTLGQNVFAGEQVQFVIPAGVWQGSRLMAGGRYALFGTTMAPAFQIEDFAAADRESLSAAYPGARERIAALTRSNP</sequence>
<dbReference type="RefSeq" id="WP_083522365.1">
    <property type="nucleotide sequence ID" value="NZ_DF967972.1"/>
</dbReference>
<dbReference type="OrthoDB" id="9798288at2"/>
<dbReference type="InterPro" id="IPR011051">
    <property type="entry name" value="RmlC_Cupin_sf"/>
</dbReference>
<dbReference type="PANTHER" id="PTHR33387">
    <property type="entry name" value="RMLC-LIKE JELLY ROLL FOLD PROTEIN"/>
    <property type="match status" value="1"/>
</dbReference>
<dbReference type="EMBL" id="DF967972">
    <property type="protein sequence ID" value="GAP13498.1"/>
    <property type="molecule type" value="Genomic_DNA"/>
</dbReference>
<evidence type="ECO:0000259" key="1">
    <source>
        <dbReference type="Pfam" id="PF06172"/>
    </source>
</evidence>
<dbReference type="AlphaFoldDB" id="A0A0S7BIP1"/>